<dbReference type="OrthoDB" id="6448373at2759"/>
<evidence type="ECO:0000313" key="1">
    <source>
        <dbReference type="EMBL" id="GFR00761.1"/>
    </source>
</evidence>
<dbReference type="Proteomes" id="UP000887116">
    <property type="component" value="Unassembled WGS sequence"/>
</dbReference>
<accession>A0A8X6L7P3</accession>
<name>A0A8X6L7P3_TRICU</name>
<comment type="caution">
    <text evidence="1">The sequence shown here is derived from an EMBL/GenBank/DDBJ whole genome shotgun (WGS) entry which is preliminary data.</text>
</comment>
<reference evidence="1" key="1">
    <citation type="submission" date="2020-07" db="EMBL/GenBank/DDBJ databases">
        <title>Multicomponent nature underlies the extraordinary mechanical properties of spider dragline silk.</title>
        <authorList>
            <person name="Kono N."/>
            <person name="Nakamura H."/>
            <person name="Mori M."/>
            <person name="Yoshida Y."/>
            <person name="Ohtoshi R."/>
            <person name="Malay A.D."/>
            <person name="Moran D.A.P."/>
            <person name="Tomita M."/>
            <person name="Numata K."/>
            <person name="Arakawa K."/>
        </authorList>
    </citation>
    <scope>NUCLEOTIDE SEQUENCE</scope>
</reference>
<sequence length="177" mass="20176">MKINTVNINGMCCKPLLPVLFSIIEITKSYTYSTAACKYPGITDPFFIPKSKKSIINITEIIVKKDELVKLTSYPNNLVRYIMNEIDFINANHPLNLEQEFGNGYIKLTDGSFNEYTGHYQIGSEILDESHNMIGDLTIDGYIHSFHADTHNMNLKSFTEIDLKGDIKKINSLYKKI</sequence>
<protein>
    <submittedName>
        <fullName evidence="1">Uncharacterized protein</fullName>
    </submittedName>
</protein>
<organism evidence="1 2">
    <name type="scientific">Trichonephila clavata</name>
    <name type="common">Joro spider</name>
    <name type="synonym">Nephila clavata</name>
    <dbReference type="NCBI Taxonomy" id="2740835"/>
    <lineage>
        <taxon>Eukaryota</taxon>
        <taxon>Metazoa</taxon>
        <taxon>Ecdysozoa</taxon>
        <taxon>Arthropoda</taxon>
        <taxon>Chelicerata</taxon>
        <taxon>Arachnida</taxon>
        <taxon>Araneae</taxon>
        <taxon>Araneomorphae</taxon>
        <taxon>Entelegynae</taxon>
        <taxon>Araneoidea</taxon>
        <taxon>Nephilidae</taxon>
        <taxon>Trichonephila</taxon>
    </lineage>
</organism>
<gene>
    <name evidence="1" type="primary">N499_0045</name>
    <name evidence="1" type="ORF">TNCT_269461</name>
</gene>
<proteinExistence type="predicted"/>
<dbReference type="AlphaFoldDB" id="A0A8X6L7P3"/>
<evidence type="ECO:0000313" key="2">
    <source>
        <dbReference type="Proteomes" id="UP000887116"/>
    </source>
</evidence>
<dbReference type="EMBL" id="BMAO01025147">
    <property type="protein sequence ID" value="GFR00761.1"/>
    <property type="molecule type" value="Genomic_DNA"/>
</dbReference>
<keyword evidence="2" id="KW-1185">Reference proteome</keyword>